<accession>A0A2P4R485</accession>
<evidence type="ECO:0000256" key="6">
    <source>
        <dbReference type="SAM" id="Phobius"/>
    </source>
</evidence>
<evidence type="ECO:0000256" key="2">
    <source>
        <dbReference type="ARBA" id="ARBA00022475"/>
    </source>
</evidence>
<keyword evidence="5 6" id="KW-0472">Membrane</keyword>
<keyword evidence="4 6" id="KW-1133">Transmembrane helix</keyword>
<reference evidence="8" key="1">
    <citation type="submission" date="2018-01" db="EMBL/GenBank/DDBJ databases">
        <title>Genome sequnecing of Lactobacillus formosensis KACC 18721.</title>
        <authorList>
            <person name="Kim S.-J."/>
            <person name="Heo J."/>
        </authorList>
    </citation>
    <scope>NUCLEOTIDE SEQUENCE</scope>
    <source>
        <strain evidence="8">KACC 18721</strain>
    </source>
</reference>
<sequence>MHIPIRRSKNDKVFAGVIGGLAEHFQWNANVARVLWVILSLTPFPGIVGYLVLWLLMENPEY</sequence>
<name>A0A2P4R485_9LACO</name>
<comment type="caution">
    <text evidence="8">The sequence shown here is derived from an EMBL/GenBank/DDBJ whole genome shotgun (WGS) entry which is preliminary data.</text>
</comment>
<evidence type="ECO:0000256" key="3">
    <source>
        <dbReference type="ARBA" id="ARBA00022692"/>
    </source>
</evidence>
<dbReference type="AlphaFoldDB" id="A0A2P4R485"/>
<dbReference type="GO" id="GO:0005886">
    <property type="term" value="C:plasma membrane"/>
    <property type="evidence" value="ECO:0007669"/>
    <property type="project" value="UniProtKB-SubCell"/>
</dbReference>
<dbReference type="PANTHER" id="PTHR33885:SF3">
    <property type="entry name" value="PHAGE SHOCK PROTEIN C"/>
    <property type="match status" value="1"/>
</dbReference>
<evidence type="ECO:0000256" key="5">
    <source>
        <dbReference type="ARBA" id="ARBA00023136"/>
    </source>
</evidence>
<gene>
    <name evidence="8" type="ORF">C2R26_10625</name>
</gene>
<evidence type="ECO:0000256" key="4">
    <source>
        <dbReference type="ARBA" id="ARBA00022989"/>
    </source>
</evidence>
<dbReference type="PANTHER" id="PTHR33885">
    <property type="entry name" value="PHAGE SHOCK PROTEIN C"/>
    <property type="match status" value="1"/>
</dbReference>
<comment type="subcellular location">
    <subcellularLocation>
        <location evidence="1">Cell membrane</location>
        <topology evidence="1">Single-pass membrane protein</topology>
    </subcellularLocation>
</comment>
<organism evidence="8">
    <name type="scientific">Companilactobacillus formosensis</name>
    <dbReference type="NCBI Taxonomy" id="1617889"/>
    <lineage>
        <taxon>Bacteria</taxon>
        <taxon>Bacillati</taxon>
        <taxon>Bacillota</taxon>
        <taxon>Bacilli</taxon>
        <taxon>Lactobacillales</taxon>
        <taxon>Lactobacillaceae</taxon>
        <taxon>Companilactobacillus</taxon>
    </lineage>
</organism>
<evidence type="ECO:0000259" key="7">
    <source>
        <dbReference type="Pfam" id="PF04024"/>
    </source>
</evidence>
<feature type="domain" description="Phage shock protein PspC N-terminal" evidence="7">
    <location>
        <begin position="5"/>
        <end position="58"/>
    </location>
</feature>
<keyword evidence="3 6" id="KW-0812">Transmembrane</keyword>
<protein>
    <submittedName>
        <fullName evidence="8">PspC domain-containing protein</fullName>
    </submittedName>
</protein>
<proteinExistence type="predicted"/>
<dbReference type="InterPro" id="IPR052027">
    <property type="entry name" value="PspC"/>
</dbReference>
<dbReference type="EMBL" id="PPWZ01000090">
    <property type="protein sequence ID" value="POH36041.1"/>
    <property type="molecule type" value="Genomic_DNA"/>
</dbReference>
<dbReference type="Pfam" id="PF04024">
    <property type="entry name" value="PspC"/>
    <property type="match status" value="1"/>
</dbReference>
<dbReference type="InterPro" id="IPR007168">
    <property type="entry name" value="Phageshock_PspC_N"/>
</dbReference>
<keyword evidence="2" id="KW-1003">Cell membrane</keyword>
<feature type="transmembrane region" description="Helical" evidence="6">
    <location>
        <begin position="34"/>
        <end position="57"/>
    </location>
</feature>
<evidence type="ECO:0000313" key="8">
    <source>
        <dbReference type="EMBL" id="POH36041.1"/>
    </source>
</evidence>
<evidence type="ECO:0000256" key="1">
    <source>
        <dbReference type="ARBA" id="ARBA00004162"/>
    </source>
</evidence>